<name>A0A450SGM2_9GAMM</name>
<feature type="region of interest" description="Disordered" evidence="1">
    <location>
        <begin position="50"/>
        <end position="72"/>
    </location>
</feature>
<sequence>MSGTLFTRGIEVNIMNDDPIVEEIRQYRAEHAARYDHDLIKICEALREREKQSKKEFVRFSPKSLKSKKYSS</sequence>
<reference evidence="2" key="1">
    <citation type="submission" date="2019-02" db="EMBL/GenBank/DDBJ databases">
        <authorList>
            <person name="Gruber-Vodicka R. H."/>
            <person name="Seah K. B. B."/>
        </authorList>
    </citation>
    <scope>NUCLEOTIDE SEQUENCE</scope>
    <source>
        <strain evidence="3">BECK_BZ106</strain>
        <strain evidence="2">BECK_BZ15</strain>
    </source>
</reference>
<dbReference type="EMBL" id="CAADFD010000034">
    <property type="protein sequence ID" value="VFJ57481.1"/>
    <property type="molecule type" value="Genomic_DNA"/>
</dbReference>
<organism evidence="2">
    <name type="scientific">Candidatus Kentrum sp. FW</name>
    <dbReference type="NCBI Taxonomy" id="2126338"/>
    <lineage>
        <taxon>Bacteria</taxon>
        <taxon>Pseudomonadati</taxon>
        <taxon>Pseudomonadota</taxon>
        <taxon>Gammaproteobacteria</taxon>
        <taxon>Candidatus Kentrum</taxon>
    </lineage>
</organism>
<proteinExistence type="predicted"/>
<dbReference type="AlphaFoldDB" id="A0A450SGM2"/>
<accession>A0A450SGM2</accession>
<evidence type="ECO:0000313" key="3">
    <source>
        <dbReference type="EMBL" id="VFJ57481.1"/>
    </source>
</evidence>
<gene>
    <name evidence="2" type="ORF">BECKFW1821A_GA0114235_10358</name>
    <name evidence="3" type="ORF">BECKFW1821B_GA0114236_103417</name>
</gene>
<evidence type="ECO:0000256" key="1">
    <source>
        <dbReference type="SAM" id="MobiDB-lite"/>
    </source>
</evidence>
<evidence type="ECO:0000313" key="2">
    <source>
        <dbReference type="EMBL" id="VFJ52212.1"/>
    </source>
</evidence>
<dbReference type="EMBL" id="CAADEW010000035">
    <property type="protein sequence ID" value="VFJ52212.1"/>
    <property type="molecule type" value="Genomic_DNA"/>
</dbReference>
<protein>
    <submittedName>
        <fullName evidence="2">Uncharacterized protein</fullName>
    </submittedName>
</protein>